<protein>
    <submittedName>
        <fullName evidence="1">Uncharacterized protein</fullName>
    </submittedName>
</protein>
<proteinExistence type="predicted"/>
<gene>
    <name evidence="1" type="ORF">SDC9_112061</name>
</gene>
<evidence type="ECO:0000313" key="1">
    <source>
        <dbReference type="EMBL" id="MPM65169.1"/>
    </source>
</evidence>
<accession>A0A645BI70</accession>
<sequence>MSPVICHIRETQIVITFFNAQRYRGRISKISVFVISGVFKTVTAHKAIYWSVNKRSVFSIAQGQNTMLRY</sequence>
<comment type="caution">
    <text evidence="1">The sequence shown here is derived from an EMBL/GenBank/DDBJ whole genome shotgun (WGS) entry which is preliminary data.</text>
</comment>
<dbReference type="AlphaFoldDB" id="A0A645BI70"/>
<organism evidence="1">
    <name type="scientific">bioreactor metagenome</name>
    <dbReference type="NCBI Taxonomy" id="1076179"/>
    <lineage>
        <taxon>unclassified sequences</taxon>
        <taxon>metagenomes</taxon>
        <taxon>ecological metagenomes</taxon>
    </lineage>
</organism>
<name>A0A645BI70_9ZZZZ</name>
<reference evidence="1" key="1">
    <citation type="submission" date="2019-08" db="EMBL/GenBank/DDBJ databases">
        <authorList>
            <person name="Kucharzyk K."/>
            <person name="Murdoch R.W."/>
            <person name="Higgins S."/>
            <person name="Loffler F."/>
        </authorList>
    </citation>
    <scope>NUCLEOTIDE SEQUENCE</scope>
</reference>
<dbReference type="EMBL" id="VSSQ01020369">
    <property type="protein sequence ID" value="MPM65169.1"/>
    <property type="molecule type" value="Genomic_DNA"/>
</dbReference>